<reference evidence="1 2" key="1">
    <citation type="journal article" date="2014" name="Arch. Virol.">
        <title>Complete genome sequence of a novel phage, vB_MoxS-ISF9, infecting methylotrophic Microbacterium: first report of a virulent Microbacterium phage.</title>
        <authorList>
            <person name="Zamani I."/>
            <person name="Bouzari M."/>
            <person name="Emtiazi G."/>
            <person name="Ghasemi S.M."/>
            <person name="Chang H.I."/>
        </authorList>
    </citation>
    <scope>NUCLEOTIDE SEQUENCE [LARGE SCALE GENOMIC DNA]</scope>
</reference>
<accession>W8PFC4</accession>
<dbReference type="EMBL" id="KJ173786">
    <property type="protein sequence ID" value="AHL18581.1"/>
    <property type="molecule type" value="Genomic_DNA"/>
</dbReference>
<dbReference type="GeneID" id="18938422"/>
<dbReference type="RefSeq" id="YP_009021556.1">
    <property type="nucleotide sequence ID" value="NC_023859.1"/>
</dbReference>
<keyword evidence="2" id="KW-1185">Reference proteome</keyword>
<protein>
    <submittedName>
        <fullName evidence="1">Uncharacterized protein</fullName>
    </submittedName>
</protein>
<evidence type="ECO:0000313" key="2">
    <source>
        <dbReference type="Proteomes" id="UP000019700"/>
    </source>
</evidence>
<organism evidence="1 2">
    <name type="scientific">Microbacterium phage vB_MoxS-ISF9</name>
    <dbReference type="NCBI Taxonomy" id="1458670"/>
    <lineage>
        <taxon>Viruses</taxon>
        <taxon>Duplodnaviria</taxon>
        <taxon>Heunggongvirae</taxon>
        <taxon>Uroviricota</taxon>
        <taxon>Caudoviricetes</taxon>
        <taxon>Farahnazvirus</taxon>
        <taxon>Farahnazvirus ISF9</taxon>
    </lineage>
</organism>
<proteinExistence type="predicted"/>
<name>W8PFC4_9CAUD</name>
<dbReference type="Proteomes" id="UP000019700">
    <property type="component" value="Genome"/>
</dbReference>
<gene>
    <name evidence="1" type="ORF">ISF9_111</name>
</gene>
<evidence type="ECO:0000313" key="1">
    <source>
        <dbReference type="EMBL" id="AHL18581.1"/>
    </source>
</evidence>
<sequence>MSEEKKTEHKVGENLYAQRGNTSNTFLVVGAPRVKGERWVTIAPAQGGLLQSFPEDEFERSYWAVGTNE</sequence>
<dbReference type="KEGG" id="vg:18938422"/>